<evidence type="ECO:0000313" key="1">
    <source>
        <dbReference type="EMBL" id="GKV26724.1"/>
    </source>
</evidence>
<keyword evidence="2" id="KW-1185">Reference proteome</keyword>
<dbReference type="EMBL" id="BPVZ01000073">
    <property type="protein sequence ID" value="GKV26724.1"/>
    <property type="molecule type" value="Genomic_DNA"/>
</dbReference>
<sequence>MLTHNPTHGLERCHNFILPFHYYQGRDDCFILKEWTNHVRYPKTRYVLLSDGVHLTSPLFQYTTIIYCIAKHKNSQFGCLGDNAMTMSKN</sequence>
<dbReference type="Proteomes" id="UP001054252">
    <property type="component" value="Unassembled WGS sequence"/>
</dbReference>
<accession>A0AAV5KQ35</accession>
<reference evidence="1 2" key="1">
    <citation type="journal article" date="2021" name="Commun. Biol.">
        <title>The genome of Shorea leprosula (Dipterocarpaceae) highlights the ecological relevance of drought in aseasonal tropical rainforests.</title>
        <authorList>
            <person name="Ng K.K.S."/>
            <person name="Kobayashi M.J."/>
            <person name="Fawcett J.A."/>
            <person name="Hatakeyama M."/>
            <person name="Paape T."/>
            <person name="Ng C.H."/>
            <person name="Ang C.C."/>
            <person name="Tnah L.H."/>
            <person name="Lee C.T."/>
            <person name="Nishiyama T."/>
            <person name="Sese J."/>
            <person name="O'Brien M.J."/>
            <person name="Copetti D."/>
            <person name="Mohd Noor M.I."/>
            <person name="Ong R.C."/>
            <person name="Putra M."/>
            <person name="Sireger I.Z."/>
            <person name="Indrioko S."/>
            <person name="Kosugi Y."/>
            <person name="Izuno A."/>
            <person name="Isagi Y."/>
            <person name="Lee S.L."/>
            <person name="Shimizu K.K."/>
        </authorList>
    </citation>
    <scope>NUCLEOTIDE SEQUENCE [LARGE SCALE GENOMIC DNA]</scope>
    <source>
        <strain evidence="1">214</strain>
    </source>
</reference>
<dbReference type="AlphaFoldDB" id="A0AAV5KQ35"/>
<proteinExistence type="predicted"/>
<protein>
    <submittedName>
        <fullName evidence="1">Uncharacterized protein</fullName>
    </submittedName>
</protein>
<evidence type="ECO:0000313" key="2">
    <source>
        <dbReference type="Proteomes" id="UP001054252"/>
    </source>
</evidence>
<name>A0AAV5KQ35_9ROSI</name>
<comment type="caution">
    <text evidence="1">The sequence shown here is derived from an EMBL/GenBank/DDBJ whole genome shotgun (WGS) entry which is preliminary data.</text>
</comment>
<organism evidence="1 2">
    <name type="scientific">Rubroshorea leprosula</name>
    <dbReference type="NCBI Taxonomy" id="152421"/>
    <lineage>
        <taxon>Eukaryota</taxon>
        <taxon>Viridiplantae</taxon>
        <taxon>Streptophyta</taxon>
        <taxon>Embryophyta</taxon>
        <taxon>Tracheophyta</taxon>
        <taxon>Spermatophyta</taxon>
        <taxon>Magnoliopsida</taxon>
        <taxon>eudicotyledons</taxon>
        <taxon>Gunneridae</taxon>
        <taxon>Pentapetalae</taxon>
        <taxon>rosids</taxon>
        <taxon>malvids</taxon>
        <taxon>Malvales</taxon>
        <taxon>Dipterocarpaceae</taxon>
        <taxon>Rubroshorea</taxon>
    </lineage>
</organism>
<gene>
    <name evidence="1" type="ORF">SLEP1_g35972</name>
</gene>